<dbReference type="RefSeq" id="WP_190703442.1">
    <property type="nucleotide sequence ID" value="NZ_JAMPKX010000015.1"/>
</dbReference>
<accession>A0ABV0KAM7</accession>
<evidence type="ECO:0000313" key="4">
    <source>
        <dbReference type="Proteomes" id="UP001482513"/>
    </source>
</evidence>
<proteinExistence type="predicted"/>
<dbReference type="Proteomes" id="UP001482513">
    <property type="component" value="Unassembled WGS sequence"/>
</dbReference>
<dbReference type="InterPro" id="IPR027266">
    <property type="entry name" value="TrmE/GcvT-like"/>
</dbReference>
<dbReference type="Pfam" id="PF01571">
    <property type="entry name" value="GCV_T"/>
    <property type="match status" value="1"/>
</dbReference>
<dbReference type="EMBL" id="JAMPKX010000015">
    <property type="protein sequence ID" value="MEP0949821.1"/>
    <property type="molecule type" value="Genomic_DNA"/>
</dbReference>
<reference evidence="3 4" key="1">
    <citation type="submission" date="2022-04" db="EMBL/GenBank/DDBJ databases">
        <title>Positive selection, recombination, and allopatry shape intraspecific diversity of widespread and dominant cyanobacteria.</title>
        <authorList>
            <person name="Wei J."/>
            <person name="Shu W."/>
            <person name="Hu C."/>
        </authorList>
    </citation>
    <scope>NUCLEOTIDE SEQUENCE [LARGE SCALE GENOMIC DNA]</scope>
    <source>
        <strain evidence="3 4">DQ-A4</strain>
    </source>
</reference>
<name>A0ABV0KAM7_9CYAN</name>
<dbReference type="SUPFAM" id="SSF103025">
    <property type="entry name" value="Folate-binding domain"/>
    <property type="match status" value="1"/>
</dbReference>
<dbReference type="InterPro" id="IPR006222">
    <property type="entry name" value="GCVT_N"/>
</dbReference>
<dbReference type="PANTHER" id="PTHR43757">
    <property type="entry name" value="AMINOMETHYLTRANSFERASE"/>
    <property type="match status" value="1"/>
</dbReference>
<dbReference type="PANTHER" id="PTHR43757:SF14">
    <property type="entry name" value="GLYCINE CLEAVAGE T-PROTEIN FAMILY"/>
    <property type="match status" value="1"/>
</dbReference>
<protein>
    <submittedName>
        <fullName evidence="3">Folate-binding protein</fullName>
    </submittedName>
</protein>
<feature type="domain" description="GCVT N-terminal" evidence="2">
    <location>
        <begin position="26"/>
        <end position="252"/>
    </location>
</feature>
<dbReference type="InterPro" id="IPR017703">
    <property type="entry name" value="YgfZ/GCV_T_CS"/>
</dbReference>
<dbReference type="InterPro" id="IPR028896">
    <property type="entry name" value="GcvT/YgfZ/DmdA"/>
</dbReference>
<comment type="caution">
    <text evidence="3">The sequence shown here is derived from an EMBL/GenBank/DDBJ whole genome shotgun (WGS) entry which is preliminary data.</text>
</comment>
<organism evidence="3 4">
    <name type="scientific">Leptolyngbya subtilissima DQ-A4</name>
    <dbReference type="NCBI Taxonomy" id="2933933"/>
    <lineage>
        <taxon>Bacteria</taxon>
        <taxon>Bacillati</taxon>
        <taxon>Cyanobacteriota</taxon>
        <taxon>Cyanophyceae</taxon>
        <taxon>Leptolyngbyales</taxon>
        <taxon>Leptolyngbyaceae</taxon>
        <taxon>Leptolyngbya group</taxon>
        <taxon>Leptolyngbya</taxon>
    </lineage>
</organism>
<gene>
    <name evidence="3" type="ORF">NC992_23300</name>
</gene>
<sequence length="353" mass="37584">MQALRDLQKSQGAILSSEGIPNTFKNAADLETVKAGAVLFDRSHWGVLQMSGGDRLRFIHNQTTNTFTQRQPGEGCDTVFVTSTARTIDLTTVYVADEALLILTSPGQDQRLMDWMDRYIFPADQVSLANLTADIAVFSLVGSSSAAVLKNLGIELEPDLSTAHHRSVDLGGVALRLAVGSGLALPGYTLLVSVEGAASVWQQLTDAGIIPAGELLWQQLRVQQGRPAPERELTDDYNPLEAGLWDAIAFDKGCYIGQETIARLNTYQGVKQQLWGLQLNGTVGPGEVIFAGDEKVGLLTSVVETSGGLRGLGYIRTKAGGAGLTVSVGAANGVVVDLPYLARGYLTTNNLPA</sequence>
<evidence type="ECO:0000313" key="3">
    <source>
        <dbReference type="EMBL" id="MEP0949821.1"/>
    </source>
</evidence>
<keyword evidence="4" id="KW-1185">Reference proteome</keyword>
<evidence type="ECO:0000256" key="1">
    <source>
        <dbReference type="ARBA" id="ARBA00022946"/>
    </source>
</evidence>
<dbReference type="PIRSF" id="PIRSF006487">
    <property type="entry name" value="GcvT"/>
    <property type="match status" value="1"/>
</dbReference>
<dbReference type="NCBIfam" id="TIGR03317">
    <property type="entry name" value="ygfZ_signature"/>
    <property type="match status" value="1"/>
</dbReference>
<evidence type="ECO:0000259" key="2">
    <source>
        <dbReference type="Pfam" id="PF01571"/>
    </source>
</evidence>
<dbReference type="Gene3D" id="3.30.1360.120">
    <property type="entry name" value="Probable tRNA modification gtpase trme, domain 1"/>
    <property type="match status" value="1"/>
</dbReference>
<keyword evidence="1" id="KW-0809">Transit peptide</keyword>